<dbReference type="PANTHER" id="PTHR23348">
    <property type="entry name" value="PERIAXIN/AHNAK"/>
    <property type="match status" value="1"/>
</dbReference>
<dbReference type="SMART" id="SM00228">
    <property type="entry name" value="PDZ"/>
    <property type="match status" value="1"/>
</dbReference>
<accession>A0A9Q0X9T8</accession>
<reference evidence="4" key="1">
    <citation type="journal article" date="2023" name="DNA Res.">
        <title>Chromosome-level genome assembly of Phrynocephalus forsythii using third-generation DNA sequencing and Hi-C analysis.</title>
        <authorList>
            <person name="Qi Y."/>
            <person name="Zhao W."/>
            <person name="Zhao Y."/>
            <person name="Niu C."/>
            <person name="Cao S."/>
            <person name="Zhang Y."/>
        </authorList>
    </citation>
    <scope>NUCLEOTIDE SEQUENCE</scope>
    <source>
        <tissue evidence="4">Muscle</tissue>
    </source>
</reference>
<evidence type="ECO:0000313" key="4">
    <source>
        <dbReference type="EMBL" id="KAJ7307141.1"/>
    </source>
</evidence>
<evidence type="ECO:0000259" key="3">
    <source>
        <dbReference type="PROSITE" id="PS50106"/>
    </source>
</evidence>
<evidence type="ECO:0000313" key="5">
    <source>
        <dbReference type="Proteomes" id="UP001142489"/>
    </source>
</evidence>
<dbReference type="GO" id="GO:0043484">
    <property type="term" value="P:regulation of RNA splicing"/>
    <property type="evidence" value="ECO:0007669"/>
    <property type="project" value="TreeGrafter"/>
</dbReference>
<organism evidence="4 5">
    <name type="scientific">Phrynocephalus forsythii</name>
    <dbReference type="NCBI Taxonomy" id="171643"/>
    <lineage>
        <taxon>Eukaryota</taxon>
        <taxon>Metazoa</taxon>
        <taxon>Chordata</taxon>
        <taxon>Craniata</taxon>
        <taxon>Vertebrata</taxon>
        <taxon>Euteleostomi</taxon>
        <taxon>Lepidosauria</taxon>
        <taxon>Squamata</taxon>
        <taxon>Bifurcata</taxon>
        <taxon>Unidentata</taxon>
        <taxon>Episquamata</taxon>
        <taxon>Toxicofera</taxon>
        <taxon>Iguania</taxon>
        <taxon>Acrodonta</taxon>
        <taxon>Agamidae</taxon>
        <taxon>Agaminae</taxon>
        <taxon>Phrynocephalus</taxon>
    </lineage>
</organism>
<evidence type="ECO:0000256" key="1">
    <source>
        <dbReference type="ARBA" id="ARBA00004123"/>
    </source>
</evidence>
<dbReference type="GO" id="GO:0032287">
    <property type="term" value="P:peripheral nervous system myelin maintenance"/>
    <property type="evidence" value="ECO:0007669"/>
    <property type="project" value="TreeGrafter"/>
</dbReference>
<proteinExistence type="predicted"/>
<name>A0A9Q0X9T8_9SAUR</name>
<dbReference type="GO" id="GO:0005737">
    <property type="term" value="C:cytoplasm"/>
    <property type="evidence" value="ECO:0007669"/>
    <property type="project" value="TreeGrafter"/>
</dbReference>
<evidence type="ECO:0000256" key="2">
    <source>
        <dbReference type="ARBA" id="ARBA00023242"/>
    </source>
</evidence>
<gene>
    <name evidence="4" type="ORF">JRQ81_009124</name>
</gene>
<protein>
    <recommendedName>
        <fullName evidence="3">PDZ domain-containing protein</fullName>
    </recommendedName>
</protein>
<dbReference type="OrthoDB" id="447516at2759"/>
<comment type="caution">
    <text evidence="4">The sequence shown here is derived from an EMBL/GenBank/DDBJ whole genome shotgun (WGS) entry which is preliminary data.</text>
</comment>
<dbReference type="Proteomes" id="UP001142489">
    <property type="component" value="Unassembled WGS sequence"/>
</dbReference>
<dbReference type="FunFam" id="2.30.42.10:FF:000106">
    <property type="entry name" value="Neuroblast differentiation-associated protein AHNAK"/>
    <property type="match status" value="1"/>
</dbReference>
<dbReference type="AlphaFoldDB" id="A0A9Q0X9T8"/>
<dbReference type="Gene3D" id="2.30.42.10">
    <property type="match status" value="1"/>
</dbReference>
<dbReference type="PANTHER" id="PTHR23348:SF41">
    <property type="entry name" value="NEUROBLAST DIFFERENTIATION-ASSOCIATED PROTEIN AHNAK"/>
    <property type="match status" value="1"/>
</dbReference>
<keyword evidence="2" id="KW-0539">Nucleus</keyword>
<dbReference type="InterPro" id="IPR001478">
    <property type="entry name" value="PDZ"/>
</dbReference>
<dbReference type="Pfam" id="PF00595">
    <property type="entry name" value="PDZ"/>
    <property type="match status" value="1"/>
</dbReference>
<dbReference type="EMBL" id="JAPFRF010000019">
    <property type="protein sequence ID" value="KAJ7307141.1"/>
    <property type="molecule type" value="Genomic_DNA"/>
</dbReference>
<sequence length="418" mass="45715">MATKLEKVIACHLLRLMWVPMFAPEVFLDRPRFEMEKEEEETREILLPDWQGSGSHGITIDQTEEGVFVKEVDHNSPAAKTGVVKEGDQIVSATIYFDNLQSGEVTELLKNVGHHTVGLRLQRKGDRSPLPGQTWSHDVFTSKSPEVVLSGDDEEYRRIYTTKIKPRLKSEDGVEVEHTGTQSRTITVTKRVTAYTVDVTGPEGVKDLDITSPEFKIKIPKHELTHISKAEIETEPGKTVIKIPQTDLSGRTTQVRDSHVGMRLPEVTSSGPTVESPSKKLEFGVPGIHMDAGIHVTRPEINGKTGEIDLKAGVPDILGSKIQGDMGGLQADLSLSPSKGPSVGISDPHIQGESKGNITFPSMKMPKFGISSPVCDVEVPQLDAAAPSVTSSKAQKALSKALQLLHQKSPLQLWKAPR</sequence>
<dbReference type="GO" id="GO:0005634">
    <property type="term" value="C:nucleus"/>
    <property type="evidence" value="ECO:0007669"/>
    <property type="project" value="UniProtKB-SubCell"/>
</dbReference>
<comment type="subcellular location">
    <subcellularLocation>
        <location evidence="1">Nucleus</location>
    </subcellularLocation>
</comment>
<dbReference type="PROSITE" id="PS50106">
    <property type="entry name" value="PDZ"/>
    <property type="match status" value="1"/>
</dbReference>
<keyword evidence="5" id="KW-1185">Reference proteome</keyword>
<feature type="domain" description="PDZ" evidence="3">
    <location>
        <begin position="44"/>
        <end position="113"/>
    </location>
</feature>
<dbReference type="InterPro" id="IPR036034">
    <property type="entry name" value="PDZ_sf"/>
</dbReference>
<dbReference type="InterPro" id="IPR052082">
    <property type="entry name" value="Myelin_sheath_structural"/>
</dbReference>
<dbReference type="SUPFAM" id="SSF50156">
    <property type="entry name" value="PDZ domain-like"/>
    <property type="match status" value="1"/>
</dbReference>